<dbReference type="HAMAP" id="MF_00122">
    <property type="entry name" value="GatC"/>
    <property type="match status" value="1"/>
</dbReference>
<dbReference type="GO" id="GO:0050566">
    <property type="term" value="F:asparaginyl-tRNA synthase (glutamine-hydrolyzing) activity"/>
    <property type="evidence" value="ECO:0007669"/>
    <property type="project" value="RHEA"/>
</dbReference>
<dbReference type="InterPro" id="IPR036113">
    <property type="entry name" value="Asp/Glu-ADT_sf_sub_c"/>
</dbReference>
<comment type="caution">
    <text evidence="2">The sequence shown here is derived from an EMBL/GenBank/DDBJ whole genome shotgun (WGS) entry which is preliminary data.</text>
</comment>
<gene>
    <name evidence="1" type="primary">gatC</name>
    <name evidence="2" type="ORF">A3A21_03750</name>
</gene>
<comment type="similarity">
    <text evidence="1">Belongs to the GatC family.</text>
</comment>
<dbReference type="GO" id="GO:0070681">
    <property type="term" value="P:glutaminyl-tRNAGln biosynthesis via transamidation"/>
    <property type="evidence" value="ECO:0007669"/>
    <property type="project" value="TreeGrafter"/>
</dbReference>
<comment type="function">
    <text evidence="1">Allows the formation of correctly charged Asn-tRNA(Asn) or Gln-tRNA(Gln) through the transamidation of misacylated Asp-tRNA(Asn) or Glu-tRNA(Gln) in organisms which lack either or both of asparaginyl-tRNA or glutaminyl-tRNA synthetases. The reaction takes place in the presence of glutamine and ATP through an activated phospho-Asp-tRNA(Asn) or phospho-Glu-tRNA(Gln).</text>
</comment>
<dbReference type="GO" id="GO:0006450">
    <property type="term" value="P:regulation of translational fidelity"/>
    <property type="evidence" value="ECO:0007669"/>
    <property type="project" value="InterPro"/>
</dbReference>
<dbReference type="AlphaFoldDB" id="A0A1F6BXL9"/>
<evidence type="ECO:0000313" key="2">
    <source>
        <dbReference type="EMBL" id="OGG41696.1"/>
    </source>
</evidence>
<comment type="catalytic activity">
    <reaction evidence="1">
        <text>L-glutamyl-tRNA(Gln) + L-glutamine + ATP + H2O = L-glutaminyl-tRNA(Gln) + L-glutamate + ADP + phosphate + H(+)</text>
        <dbReference type="Rhea" id="RHEA:17521"/>
        <dbReference type="Rhea" id="RHEA-COMP:9681"/>
        <dbReference type="Rhea" id="RHEA-COMP:9684"/>
        <dbReference type="ChEBI" id="CHEBI:15377"/>
        <dbReference type="ChEBI" id="CHEBI:15378"/>
        <dbReference type="ChEBI" id="CHEBI:29985"/>
        <dbReference type="ChEBI" id="CHEBI:30616"/>
        <dbReference type="ChEBI" id="CHEBI:43474"/>
        <dbReference type="ChEBI" id="CHEBI:58359"/>
        <dbReference type="ChEBI" id="CHEBI:78520"/>
        <dbReference type="ChEBI" id="CHEBI:78521"/>
        <dbReference type="ChEBI" id="CHEBI:456216"/>
    </reaction>
</comment>
<dbReference type="Gene3D" id="1.10.20.60">
    <property type="entry name" value="Glu-tRNAGln amidotransferase C subunit, N-terminal domain"/>
    <property type="match status" value="1"/>
</dbReference>
<keyword evidence="1" id="KW-0436">Ligase</keyword>
<dbReference type="Proteomes" id="UP000176996">
    <property type="component" value="Unassembled WGS sequence"/>
</dbReference>
<evidence type="ECO:0000256" key="1">
    <source>
        <dbReference type="HAMAP-Rule" id="MF_00122"/>
    </source>
</evidence>
<dbReference type="Pfam" id="PF02686">
    <property type="entry name" value="GatC"/>
    <property type="match status" value="1"/>
</dbReference>
<name>A0A1F6BXL9_9BACT</name>
<keyword evidence="1" id="KW-0648">Protein biosynthesis</keyword>
<keyword evidence="1" id="KW-0067">ATP-binding</keyword>
<sequence length="97" mass="11293">MIIDKKEVGKLADLARIQMEDGEKEALREDLERILDYFSELKEVDTDGIEPMTGGVFHENTHRHDDEYLETGAEREDLIRAFPEGERDFLKIPPVFE</sequence>
<dbReference type="PANTHER" id="PTHR15004">
    <property type="entry name" value="GLUTAMYL-TRNA(GLN) AMIDOTRANSFERASE SUBUNIT C, MITOCHONDRIAL"/>
    <property type="match status" value="1"/>
</dbReference>
<dbReference type="GO" id="GO:0030956">
    <property type="term" value="C:glutamyl-tRNA(Gln) amidotransferase complex"/>
    <property type="evidence" value="ECO:0007669"/>
    <property type="project" value="TreeGrafter"/>
</dbReference>
<dbReference type="GO" id="GO:0006412">
    <property type="term" value="P:translation"/>
    <property type="evidence" value="ECO:0007669"/>
    <property type="project" value="UniProtKB-UniRule"/>
</dbReference>
<reference evidence="2 3" key="1">
    <citation type="journal article" date="2016" name="Nat. Commun.">
        <title>Thousands of microbial genomes shed light on interconnected biogeochemical processes in an aquifer system.</title>
        <authorList>
            <person name="Anantharaman K."/>
            <person name="Brown C.T."/>
            <person name="Hug L.A."/>
            <person name="Sharon I."/>
            <person name="Castelle C.J."/>
            <person name="Probst A.J."/>
            <person name="Thomas B.C."/>
            <person name="Singh A."/>
            <person name="Wilkins M.J."/>
            <person name="Karaoz U."/>
            <person name="Brodie E.L."/>
            <person name="Williams K.H."/>
            <person name="Hubbard S.S."/>
            <person name="Banfield J.F."/>
        </authorList>
    </citation>
    <scope>NUCLEOTIDE SEQUENCE [LARGE SCALE GENOMIC DNA]</scope>
</reference>
<dbReference type="InterPro" id="IPR003837">
    <property type="entry name" value="GatC"/>
</dbReference>
<dbReference type="EMBL" id="MFKK01000010">
    <property type="protein sequence ID" value="OGG41696.1"/>
    <property type="molecule type" value="Genomic_DNA"/>
</dbReference>
<comment type="catalytic activity">
    <reaction evidence="1">
        <text>L-aspartyl-tRNA(Asn) + L-glutamine + ATP + H2O = L-asparaginyl-tRNA(Asn) + L-glutamate + ADP + phosphate + 2 H(+)</text>
        <dbReference type="Rhea" id="RHEA:14513"/>
        <dbReference type="Rhea" id="RHEA-COMP:9674"/>
        <dbReference type="Rhea" id="RHEA-COMP:9677"/>
        <dbReference type="ChEBI" id="CHEBI:15377"/>
        <dbReference type="ChEBI" id="CHEBI:15378"/>
        <dbReference type="ChEBI" id="CHEBI:29985"/>
        <dbReference type="ChEBI" id="CHEBI:30616"/>
        <dbReference type="ChEBI" id="CHEBI:43474"/>
        <dbReference type="ChEBI" id="CHEBI:58359"/>
        <dbReference type="ChEBI" id="CHEBI:78515"/>
        <dbReference type="ChEBI" id="CHEBI:78516"/>
        <dbReference type="ChEBI" id="CHEBI:456216"/>
    </reaction>
</comment>
<dbReference type="EC" id="6.3.5.-" evidence="1"/>
<evidence type="ECO:0000313" key="3">
    <source>
        <dbReference type="Proteomes" id="UP000176996"/>
    </source>
</evidence>
<dbReference type="STRING" id="1798471.A3A21_03750"/>
<protein>
    <recommendedName>
        <fullName evidence="1">Aspartyl/glutamyl-tRNA(Asn/Gln) amidotransferase subunit C</fullName>
        <shortName evidence="1">Asp/Glu-ADT subunit C</shortName>
        <ecNumber evidence="1">6.3.5.-</ecNumber>
    </recommendedName>
</protein>
<keyword evidence="1" id="KW-0547">Nucleotide-binding</keyword>
<dbReference type="SUPFAM" id="SSF141000">
    <property type="entry name" value="Glu-tRNAGln amidotransferase C subunit"/>
    <property type="match status" value="1"/>
</dbReference>
<dbReference type="GO" id="GO:0050567">
    <property type="term" value="F:glutaminyl-tRNA synthase (glutamine-hydrolyzing) activity"/>
    <property type="evidence" value="ECO:0007669"/>
    <property type="project" value="UniProtKB-UniRule"/>
</dbReference>
<dbReference type="GO" id="GO:0005524">
    <property type="term" value="F:ATP binding"/>
    <property type="evidence" value="ECO:0007669"/>
    <property type="project" value="UniProtKB-KW"/>
</dbReference>
<proteinExistence type="inferred from homology"/>
<dbReference type="NCBIfam" id="TIGR00135">
    <property type="entry name" value="gatC"/>
    <property type="match status" value="1"/>
</dbReference>
<comment type="subunit">
    <text evidence="1">Heterotrimer of A, B and C subunits.</text>
</comment>
<accession>A0A1F6BXL9</accession>
<dbReference type="PANTHER" id="PTHR15004:SF0">
    <property type="entry name" value="GLUTAMYL-TRNA(GLN) AMIDOTRANSFERASE SUBUNIT C, MITOCHONDRIAL"/>
    <property type="match status" value="1"/>
</dbReference>
<organism evidence="2 3">
    <name type="scientific">Candidatus Jorgensenbacteria bacterium RIFCSPLOWO2_01_FULL_45_25b</name>
    <dbReference type="NCBI Taxonomy" id="1798471"/>
    <lineage>
        <taxon>Bacteria</taxon>
        <taxon>Candidatus Joergenseniibacteriota</taxon>
    </lineage>
</organism>